<dbReference type="Pfam" id="PF13424">
    <property type="entry name" value="TPR_12"/>
    <property type="match status" value="1"/>
</dbReference>
<evidence type="ECO:0000256" key="5">
    <source>
        <dbReference type="ARBA" id="ARBA00023110"/>
    </source>
</evidence>
<dbReference type="EMBL" id="JADGJD010000938">
    <property type="protein sequence ID" value="KAJ3047569.1"/>
    <property type="molecule type" value="Genomic_DNA"/>
</dbReference>
<dbReference type="FunFam" id="3.10.50.40:FF:000006">
    <property type="entry name" value="Peptidyl-prolyl cis-trans isomerase"/>
    <property type="match status" value="1"/>
</dbReference>
<feature type="domain" description="PPIase FKBP-type" evidence="9">
    <location>
        <begin position="39"/>
        <end position="128"/>
    </location>
</feature>
<dbReference type="Proteomes" id="UP001212841">
    <property type="component" value="Unassembled WGS sequence"/>
</dbReference>
<dbReference type="PANTHER" id="PTHR46512:SF9">
    <property type="entry name" value="PEPTIDYLPROLYL ISOMERASE"/>
    <property type="match status" value="1"/>
</dbReference>
<evidence type="ECO:0000256" key="1">
    <source>
        <dbReference type="ARBA" id="ARBA00000971"/>
    </source>
</evidence>
<dbReference type="PROSITE" id="PS50059">
    <property type="entry name" value="FKBP_PPIASE"/>
    <property type="match status" value="1"/>
</dbReference>
<protein>
    <recommendedName>
        <fullName evidence="2 7">peptidylprolyl isomerase</fullName>
        <ecNumber evidence="2 7">5.2.1.8</ecNumber>
    </recommendedName>
</protein>
<evidence type="ECO:0000256" key="6">
    <source>
        <dbReference type="ARBA" id="ARBA00023235"/>
    </source>
</evidence>
<keyword evidence="3" id="KW-0677">Repeat</keyword>
<keyword evidence="10" id="KW-0503">Monooxygenase</keyword>
<dbReference type="GO" id="GO:0003755">
    <property type="term" value="F:peptidyl-prolyl cis-trans isomerase activity"/>
    <property type="evidence" value="ECO:0007669"/>
    <property type="project" value="UniProtKB-KW"/>
</dbReference>
<dbReference type="Gene3D" id="1.25.40.10">
    <property type="entry name" value="Tetratricopeptide repeat domain"/>
    <property type="match status" value="1"/>
</dbReference>
<evidence type="ECO:0000256" key="8">
    <source>
        <dbReference type="PROSITE-ProRule" id="PRU00339"/>
    </source>
</evidence>
<sequence length="292" mass="32353">MTDSTPQPGDESGYIDLVPDGKLKKRIIREGYGEPIHPESSVFVHYTGYIHPDGRIFDSSRDRGDEFQFSLGANQVIQGWEVGVASMLIGEEADILCSPEYAYGEHGYPPSIPPNATLRFNIELIKADARSYPDAPWADRIASAERAKEQGNLLVKQSHWDSAASIYRAGISKIENAWGADPPELKIVNELLIALNSNLALCYLKTKDCAEAVEACQKGLELAPRHTKLTYRLGQAYAGLSRFDEAIEALEEVATFDPSDTVIKNELERVKKAKQAAARKEKEMYSKMFGGK</sequence>
<comment type="caution">
    <text evidence="10">The sequence shown here is derived from an EMBL/GenBank/DDBJ whole genome shotgun (WGS) entry which is preliminary data.</text>
</comment>
<name>A0AAD5S6B2_9FUNG</name>
<dbReference type="AlphaFoldDB" id="A0AAD5S6B2"/>
<gene>
    <name evidence="10" type="primary">CYP9</name>
    <name evidence="10" type="ORF">HK097_011420</name>
</gene>
<keyword evidence="10" id="KW-0560">Oxidoreductase</keyword>
<proteinExistence type="predicted"/>
<keyword evidence="11" id="KW-1185">Reference proteome</keyword>
<evidence type="ECO:0000256" key="4">
    <source>
        <dbReference type="ARBA" id="ARBA00022803"/>
    </source>
</evidence>
<evidence type="ECO:0000256" key="7">
    <source>
        <dbReference type="PROSITE-ProRule" id="PRU00277"/>
    </source>
</evidence>
<dbReference type="PANTHER" id="PTHR46512">
    <property type="entry name" value="PEPTIDYLPROLYL ISOMERASE"/>
    <property type="match status" value="1"/>
</dbReference>
<dbReference type="PROSITE" id="PS50005">
    <property type="entry name" value="TPR"/>
    <property type="match status" value="2"/>
</dbReference>
<dbReference type="InterPro" id="IPR001179">
    <property type="entry name" value="PPIase_FKBP_dom"/>
</dbReference>
<dbReference type="InterPro" id="IPR019734">
    <property type="entry name" value="TPR_rpt"/>
</dbReference>
<feature type="repeat" description="TPR" evidence="8">
    <location>
        <begin position="193"/>
        <end position="226"/>
    </location>
</feature>
<keyword evidence="6 7" id="KW-0413">Isomerase</keyword>
<dbReference type="InterPro" id="IPR050754">
    <property type="entry name" value="FKBP4/5/8-like"/>
</dbReference>
<dbReference type="Gene3D" id="3.10.50.40">
    <property type="match status" value="1"/>
</dbReference>
<dbReference type="InterPro" id="IPR011990">
    <property type="entry name" value="TPR-like_helical_dom_sf"/>
</dbReference>
<reference evidence="10" key="1">
    <citation type="submission" date="2020-05" db="EMBL/GenBank/DDBJ databases">
        <title>Phylogenomic resolution of chytrid fungi.</title>
        <authorList>
            <person name="Stajich J.E."/>
            <person name="Amses K."/>
            <person name="Simmons R."/>
            <person name="Seto K."/>
            <person name="Myers J."/>
            <person name="Bonds A."/>
            <person name="Quandt C.A."/>
            <person name="Barry K."/>
            <person name="Liu P."/>
            <person name="Grigoriev I."/>
            <person name="Longcore J.E."/>
            <person name="James T.Y."/>
        </authorList>
    </citation>
    <scope>NUCLEOTIDE SEQUENCE</scope>
    <source>
        <strain evidence="10">JEL0318</strain>
    </source>
</reference>
<evidence type="ECO:0000256" key="2">
    <source>
        <dbReference type="ARBA" id="ARBA00013194"/>
    </source>
</evidence>
<evidence type="ECO:0000256" key="3">
    <source>
        <dbReference type="ARBA" id="ARBA00022737"/>
    </source>
</evidence>
<evidence type="ECO:0000259" key="9">
    <source>
        <dbReference type="PROSITE" id="PS50059"/>
    </source>
</evidence>
<dbReference type="GO" id="GO:0004497">
    <property type="term" value="F:monooxygenase activity"/>
    <property type="evidence" value="ECO:0007669"/>
    <property type="project" value="UniProtKB-KW"/>
</dbReference>
<evidence type="ECO:0000313" key="11">
    <source>
        <dbReference type="Proteomes" id="UP001212841"/>
    </source>
</evidence>
<keyword evidence="4 8" id="KW-0802">TPR repeat</keyword>
<comment type="catalytic activity">
    <reaction evidence="1 7">
        <text>[protein]-peptidylproline (omega=180) = [protein]-peptidylproline (omega=0)</text>
        <dbReference type="Rhea" id="RHEA:16237"/>
        <dbReference type="Rhea" id="RHEA-COMP:10747"/>
        <dbReference type="Rhea" id="RHEA-COMP:10748"/>
        <dbReference type="ChEBI" id="CHEBI:83833"/>
        <dbReference type="ChEBI" id="CHEBI:83834"/>
        <dbReference type="EC" id="5.2.1.8"/>
    </reaction>
</comment>
<organism evidence="10 11">
    <name type="scientific">Rhizophlyctis rosea</name>
    <dbReference type="NCBI Taxonomy" id="64517"/>
    <lineage>
        <taxon>Eukaryota</taxon>
        <taxon>Fungi</taxon>
        <taxon>Fungi incertae sedis</taxon>
        <taxon>Chytridiomycota</taxon>
        <taxon>Chytridiomycota incertae sedis</taxon>
        <taxon>Chytridiomycetes</taxon>
        <taxon>Rhizophlyctidales</taxon>
        <taxon>Rhizophlyctidaceae</taxon>
        <taxon>Rhizophlyctis</taxon>
    </lineage>
</organism>
<feature type="repeat" description="TPR" evidence="8">
    <location>
        <begin position="227"/>
        <end position="260"/>
    </location>
</feature>
<dbReference type="SUPFAM" id="SSF48452">
    <property type="entry name" value="TPR-like"/>
    <property type="match status" value="1"/>
</dbReference>
<dbReference type="InterPro" id="IPR046357">
    <property type="entry name" value="PPIase_dom_sf"/>
</dbReference>
<dbReference type="Pfam" id="PF00254">
    <property type="entry name" value="FKBP_C"/>
    <property type="match status" value="1"/>
</dbReference>
<dbReference type="EC" id="5.2.1.8" evidence="2 7"/>
<evidence type="ECO:0000313" key="10">
    <source>
        <dbReference type="EMBL" id="KAJ3047569.1"/>
    </source>
</evidence>
<keyword evidence="5 7" id="KW-0697">Rotamase</keyword>
<dbReference type="SUPFAM" id="SSF54534">
    <property type="entry name" value="FKBP-like"/>
    <property type="match status" value="1"/>
</dbReference>
<accession>A0AAD5S6B2</accession>
<dbReference type="SMART" id="SM00028">
    <property type="entry name" value="TPR"/>
    <property type="match status" value="3"/>
</dbReference>